<keyword evidence="3 6" id="KW-0812">Transmembrane</keyword>
<evidence type="ECO:0000313" key="7">
    <source>
        <dbReference type="EMBL" id="MBC6994166.1"/>
    </source>
</evidence>
<dbReference type="AlphaFoldDB" id="A0A923T838"/>
<dbReference type="InterPro" id="IPR050833">
    <property type="entry name" value="Poly_Biosynth_Transport"/>
</dbReference>
<name>A0A923T838_9BACT</name>
<reference evidence="7" key="1">
    <citation type="submission" date="2020-08" db="EMBL/GenBank/DDBJ databases">
        <title>Lewinella bacteria from marine environments.</title>
        <authorList>
            <person name="Zhong Y."/>
        </authorList>
    </citation>
    <scope>NUCLEOTIDE SEQUENCE</scope>
    <source>
        <strain evidence="7">KCTC 42187</strain>
    </source>
</reference>
<feature type="transmembrane region" description="Helical" evidence="6">
    <location>
        <begin position="133"/>
        <end position="152"/>
    </location>
</feature>
<feature type="transmembrane region" description="Helical" evidence="6">
    <location>
        <begin position="164"/>
        <end position="185"/>
    </location>
</feature>
<evidence type="ECO:0000256" key="6">
    <source>
        <dbReference type="SAM" id="Phobius"/>
    </source>
</evidence>
<feature type="transmembrane region" description="Helical" evidence="6">
    <location>
        <begin position="354"/>
        <end position="374"/>
    </location>
</feature>
<dbReference type="InterPro" id="IPR002797">
    <property type="entry name" value="Polysacc_synth"/>
</dbReference>
<feature type="transmembrane region" description="Helical" evidence="6">
    <location>
        <begin position="15"/>
        <end position="37"/>
    </location>
</feature>
<evidence type="ECO:0000256" key="5">
    <source>
        <dbReference type="ARBA" id="ARBA00023136"/>
    </source>
</evidence>
<dbReference type="PANTHER" id="PTHR30250:SF11">
    <property type="entry name" value="O-ANTIGEN TRANSPORTER-RELATED"/>
    <property type="match status" value="1"/>
</dbReference>
<dbReference type="RefSeq" id="WP_187466252.1">
    <property type="nucleotide sequence ID" value="NZ_JACSIT010000091.1"/>
</dbReference>
<keyword evidence="5 6" id="KW-0472">Membrane</keyword>
<comment type="subcellular location">
    <subcellularLocation>
        <location evidence="1">Cell membrane</location>
        <topology evidence="1">Multi-pass membrane protein</topology>
    </subcellularLocation>
</comment>
<keyword evidence="2" id="KW-1003">Cell membrane</keyword>
<dbReference type="Pfam" id="PF01943">
    <property type="entry name" value="Polysacc_synt"/>
    <property type="match status" value="1"/>
</dbReference>
<gene>
    <name evidence="7" type="ORF">H9S92_08335</name>
</gene>
<proteinExistence type="predicted"/>
<organism evidence="7 8">
    <name type="scientific">Neolewinella lacunae</name>
    <dbReference type="NCBI Taxonomy" id="1517758"/>
    <lineage>
        <taxon>Bacteria</taxon>
        <taxon>Pseudomonadati</taxon>
        <taxon>Bacteroidota</taxon>
        <taxon>Saprospiria</taxon>
        <taxon>Saprospirales</taxon>
        <taxon>Lewinellaceae</taxon>
        <taxon>Neolewinella</taxon>
    </lineage>
</organism>
<dbReference type="GO" id="GO:0005886">
    <property type="term" value="C:plasma membrane"/>
    <property type="evidence" value="ECO:0007669"/>
    <property type="project" value="UniProtKB-SubCell"/>
</dbReference>
<feature type="transmembrane region" description="Helical" evidence="6">
    <location>
        <begin position="413"/>
        <end position="431"/>
    </location>
</feature>
<dbReference type="EMBL" id="JACSIT010000091">
    <property type="protein sequence ID" value="MBC6994166.1"/>
    <property type="molecule type" value="Genomic_DNA"/>
</dbReference>
<evidence type="ECO:0000256" key="2">
    <source>
        <dbReference type="ARBA" id="ARBA00022475"/>
    </source>
</evidence>
<evidence type="ECO:0000256" key="1">
    <source>
        <dbReference type="ARBA" id="ARBA00004651"/>
    </source>
</evidence>
<keyword evidence="8" id="KW-1185">Reference proteome</keyword>
<feature type="transmembrane region" description="Helical" evidence="6">
    <location>
        <begin position="386"/>
        <end position="407"/>
    </location>
</feature>
<evidence type="ECO:0000256" key="3">
    <source>
        <dbReference type="ARBA" id="ARBA00022692"/>
    </source>
</evidence>
<feature type="transmembrane region" description="Helical" evidence="6">
    <location>
        <begin position="49"/>
        <end position="73"/>
    </location>
</feature>
<dbReference type="PANTHER" id="PTHR30250">
    <property type="entry name" value="PST FAMILY PREDICTED COLANIC ACID TRANSPORTER"/>
    <property type="match status" value="1"/>
</dbReference>
<feature type="transmembrane region" description="Helical" evidence="6">
    <location>
        <begin position="94"/>
        <end position="113"/>
    </location>
</feature>
<accession>A0A923T838</accession>
<evidence type="ECO:0000313" key="8">
    <source>
        <dbReference type="Proteomes" id="UP000650081"/>
    </source>
</evidence>
<comment type="caution">
    <text evidence="7">The sequence shown here is derived from an EMBL/GenBank/DDBJ whole genome shotgun (WGS) entry which is preliminary data.</text>
</comment>
<protein>
    <submittedName>
        <fullName evidence="7">Oligosaccharide flippase family protein</fullName>
    </submittedName>
</protein>
<evidence type="ECO:0000256" key="4">
    <source>
        <dbReference type="ARBA" id="ARBA00022989"/>
    </source>
</evidence>
<feature type="transmembrane region" description="Helical" evidence="6">
    <location>
        <begin position="270"/>
        <end position="292"/>
    </location>
</feature>
<feature type="transmembrane region" description="Helical" evidence="6">
    <location>
        <begin position="313"/>
        <end position="334"/>
    </location>
</feature>
<sequence>MLPARLRNNFRLRRIFLTFLSLLGSKGISIVVGFISLPLTLNYLGEERYGMMATIVSFLVLMNFADFGLGYGLQNRIPEFEKDEEKIRAAVSSTFYFLVGSAALLAVVFFVVHPFVPWHRLFNVQSELAQQEAGTSITVLFLCLIVNLPISIVQKVQGGFQEGYFNNLWATGANVLGLALIFLAIHWQLGVPGIILAIYGANTLGLLLNFLNQFLRIRGYLLPRVSLVDPALLRIIVRDGLSFMFVQVSFALFTASDNVIVSQILGAERVAILAIGMRLVGLLVMPMNAVMGPSLPAINDALEKNDKPWVRRLFSKGLMLSLLTTVGICLGFYFCANFVIRYWLGSEYEMPPELVLAFSVFLVFANLNPFFSFFMMATPFISKLTWIYPLAMVSSIVGKALACYYYGIPGLLVVTTLGMLTTFFLPSYVLVKKYIA</sequence>
<keyword evidence="4 6" id="KW-1133">Transmembrane helix</keyword>
<feature type="transmembrane region" description="Helical" evidence="6">
    <location>
        <begin position="191"/>
        <end position="211"/>
    </location>
</feature>
<dbReference type="Proteomes" id="UP000650081">
    <property type="component" value="Unassembled WGS sequence"/>
</dbReference>